<reference evidence="2 3" key="1">
    <citation type="journal article" date="2013" name="Nat. Genet.">
        <title>The high-quality draft genome of peach (Prunus persica) identifies unique patterns of genetic diversity, domestication and genome evolution.</title>
        <authorList>
            <consortium name="International Peach Genome Initiative"/>
            <person name="Verde I."/>
            <person name="Abbott A.G."/>
            <person name="Scalabrin S."/>
            <person name="Jung S."/>
            <person name="Shu S."/>
            <person name="Marroni F."/>
            <person name="Zhebentyayeva T."/>
            <person name="Dettori M.T."/>
            <person name="Grimwood J."/>
            <person name="Cattonaro F."/>
            <person name="Zuccolo A."/>
            <person name="Rossini L."/>
            <person name="Jenkins J."/>
            <person name="Vendramin E."/>
            <person name="Meisel L.A."/>
            <person name="Decroocq V."/>
            <person name="Sosinski B."/>
            <person name="Prochnik S."/>
            <person name="Mitros T."/>
            <person name="Policriti A."/>
            <person name="Cipriani G."/>
            <person name="Dondini L."/>
            <person name="Ficklin S."/>
            <person name="Goodstein D.M."/>
            <person name="Xuan P."/>
            <person name="Del Fabbro C."/>
            <person name="Aramini V."/>
            <person name="Copetti D."/>
            <person name="Gonzalez S."/>
            <person name="Horner D.S."/>
            <person name="Falchi R."/>
            <person name="Lucas S."/>
            <person name="Mica E."/>
            <person name="Maldonado J."/>
            <person name="Lazzari B."/>
            <person name="Bielenberg D."/>
            <person name="Pirona R."/>
            <person name="Miculan M."/>
            <person name="Barakat A."/>
            <person name="Testolin R."/>
            <person name="Stella A."/>
            <person name="Tartarini S."/>
            <person name="Tonutti P."/>
            <person name="Arus P."/>
            <person name="Orellana A."/>
            <person name="Wells C."/>
            <person name="Main D."/>
            <person name="Vizzotto G."/>
            <person name="Silva H."/>
            <person name="Salamini F."/>
            <person name="Schmutz J."/>
            <person name="Morgante M."/>
            <person name="Rokhsar D.S."/>
        </authorList>
    </citation>
    <scope>NUCLEOTIDE SEQUENCE [LARGE SCALE GENOMIC DNA]</scope>
    <source>
        <strain evidence="3">cv. Nemared</strain>
    </source>
</reference>
<dbReference type="EMBL" id="CM007653">
    <property type="protein sequence ID" value="ONI20008.1"/>
    <property type="molecule type" value="Genomic_DNA"/>
</dbReference>
<dbReference type="PANTHER" id="PTHR46995">
    <property type="entry name" value="OS09G0508200 PROTEIN"/>
    <property type="match status" value="1"/>
</dbReference>
<evidence type="ECO:0000256" key="1">
    <source>
        <dbReference type="SAM" id="SignalP"/>
    </source>
</evidence>
<keyword evidence="1" id="KW-0732">Signal</keyword>
<evidence type="ECO:0000313" key="2">
    <source>
        <dbReference type="EMBL" id="ONI20008.1"/>
    </source>
</evidence>
<dbReference type="AlphaFoldDB" id="A0A251Q869"/>
<protein>
    <recommendedName>
        <fullName evidence="4">Pollen Ole e 1 allergen and extensin family protein</fullName>
    </recommendedName>
</protein>
<dbReference type="OrthoDB" id="1588785at2759"/>
<proteinExistence type="predicted"/>
<keyword evidence="3" id="KW-1185">Reference proteome</keyword>
<accession>A0A251Q869</accession>
<dbReference type="STRING" id="3760.A0A251Q869"/>
<dbReference type="Gramene" id="ONI20008">
    <property type="protein sequence ID" value="ONI20008"/>
    <property type="gene ID" value="PRUPE_3G309900"/>
</dbReference>
<gene>
    <name evidence="2" type="ORF">PRUPE_3G309900</name>
</gene>
<dbReference type="Proteomes" id="UP000006882">
    <property type="component" value="Chromosome G3"/>
</dbReference>
<evidence type="ECO:0008006" key="4">
    <source>
        <dbReference type="Google" id="ProtNLM"/>
    </source>
</evidence>
<organism evidence="2 3">
    <name type="scientific">Prunus persica</name>
    <name type="common">Peach</name>
    <name type="synonym">Amygdalus persica</name>
    <dbReference type="NCBI Taxonomy" id="3760"/>
    <lineage>
        <taxon>Eukaryota</taxon>
        <taxon>Viridiplantae</taxon>
        <taxon>Streptophyta</taxon>
        <taxon>Embryophyta</taxon>
        <taxon>Tracheophyta</taxon>
        <taxon>Spermatophyta</taxon>
        <taxon>Magnoliopsida</taxon>
        <taxon>eudicotyledons</taxon>
        <taxon>Gunneridae</taxon>
        <taxon>Pentapetalae</taxon>
        <taxon>rosids</taxon>
        <taxon>fabids</taxon>
        <taxon>Rosales</taxon>
        <taxon>Rosaceae</taxon>
        <taxon>Amygdaloideae</taxon>
        <taxon>Amygdaleae</taxon>
        <taxon>Prunus</taxon>
    </lineage>
</organism>
<sequence length="175" mass="19255">MNPLFLLVISSLFFQSVYLGVEAAKAKPVKGTTRSQIIVMGLVYCDICSNNTFSRHSYFIPGAEVKIDCIFQAVSPRTSEHISFSVNRTTNKYGVYKLEIPAVEGIKCAQDSAIVSSCQATLMWSSSSVCNVPGYKSTSDEITVKSKQANLCIYSLNALNFRPSKREITLCGKKN</sequence>
<dbReference type="Pfam" id="PF01190">
    <property type="entry name" value="Pollen_Ole_e_1"/>
    <property type="match status" value="1"/>
</dbReference>
<evidence type="ECO:0000313" key="3">
    <source>
        <dbReference type="Proteomes" id="UP000006882"/>
    </source>
</evidence>
<dbReference type="SMR" id="A0A251Q869"/>
<dbReference type="eggNOG" id="ENOG502QQGB">
    <property type="taxonomic scope" value="Eukaryota"/>
</dbReference>
<name>A0A251Q869_PRUPE</name>
<feature type="signal peptide" evidence="1">
    <location>
        <begin position="1"/>
        <end position="19"/>
    </location>
</feature>
<dbReference type="PANTHER" id="PTHR46995:SF4">
    <property type="entry name" value="POLLEN OLE E 1 ALLERGEN AND EXTENSIN FAMILY PROTEIN"/>
    <property type="match status" value="1"/>
</dbReference>
<feature type="chain" id="PRO_5012128812" description="Pollen Ole e 1 allergen and extensin family protein" evidence="1">
    <location>
        <begin position="20"/>
        <end position="175"/>
    </location>
</feature>